<accession>A0AAN7K876</accession>
<keyword evidence="2" id="KW-1185">Reference proteome</keyword>
<evidence type="ECO:0000313" key="1">
    <source>
        <dbReference type="EMBL" id="KAK4761859.1"/>
    </source>
</evidence>
<proteinExistence type="predicted"/>
<dbReference type="EMBL" id="JAXIOK010000009">
    <property type="protein sequence ID" value="KAK4761859.1"/>
    <property type="molecule type" value="Genomic_DNA"/>
</dbReference>
<sequence length="101" mass="11281">MVEANYTKQNGEQGRMESCEPLKNKNFKSIFHGGLCTVTGIDPNDGWLTRVQVQRLLATAYCLPPRVTKEGKRSNRPRALANGKSWSLLLRATEVACMQSL</sequence>
<gene>
    <name evidence="1" type="ORF">SAY87_029743</name>
</gene>
<comment type="caution">
    <text evidence="1">The sequence shown here is derived from an EMBL/GenBank/DDBJ whole genome shotgun (WGS) entry which is preliminary data.</text>
</comment>
<dbReference type="AlphaFoldDB" id="A0AAN7K876"/>
<dbReference type="Proteomes" id="UP001345219">
    <property type="component" value="Chromosome 23"/>
</dbReference>
<evidence type="ECO:0000313" key="2">
    <source>
        <dbReference type="Proteomes" id="UP001345219"/>
    </source>
</evidence>
<protein>
    <submittedName>
        <fullName evidence="1">Uncharacterized protein</fullName>
    </submittedName>
</protein>
<name>A0AAN7K876_9MYRT</name>
<organism evidence="1 2">
    <name type="scientific">Trapa incisa</name>
    <dbReference type="NCBI Taxonomy" id="236973"/>
    <lineage>
        <taxon>Eukaryota</taxon>
        <taxon>Viridiplantae</taxon>
        <taxon>Streptophyta</taxon>
        <taxon>Embryophyta</taxon>
        <taxon>Tracheophyta</taxon>
        <taxon>Spermatophyta</taxon>
        <taxon>Magnoliopsida</taxon>
        <taxon>eudicotyledons</taxon>
        <taxon>Gunneridae</taxon>
        <taxon>Pentapetalae</taxon>
        <taxon>rosids</taxon>
        <taxon>malvids</taxon>
        <taxon>Myrtales</taxon>
        <taxon>Lythraceae</taxon>
        <taxon>Trapa</taxon>
    </lineage>
</organism>
<reference evidence="1 2" key="1">
    <citation type="journal article" date="2023" name="Hortic Res">
        <title>Pangenome of water caltrop reveals structural variations and asymmetric subgenome divergence after allopolyploidization.</title>
        <authorList>
            <person name="Zhang X."/>
            <person name="Chen Y."/>
            <person name="Wang L."/>
            <person name="Yuan Y."/>
            <person name="Fang M."/>
            <person name="Shi L."/>
            <person name="Lu R."/>
            <person name="Comes H.P."/>
            <person name="Ma Y."/>
            <person name="Chen Y."/>
            <person name="Huang G."/>
            <person name="Zhou Y."/>
            <person name="Zheng Z."/>
            <person name="Qiu Y."/>
        </authorList>
    </citation>
    <scope>NUCLEOTIDE SEQUENCE [LARGE SCALE GENOMIC DNA]</scope>
    <source>
        <tissue evidence="1">Roots</tissue>
    </source>
</reference>